<dbReference type="EMBL" id="HBIV01035988">
    <property type="protein sequence ID" value="CAE0673946.1"/>
    <property type="molecule type" value="Transcribed_RNA"/>
</dbReference>
<evidence type="ECO:0000313" key="2">
    <source>
        <dbReference type="EMBL" id="CAE0673947.1"/>
    </source>
</evidence>
<evidence type="ECO:0000313" key="1">
    <source>
        <dbReference type="EMBL" id="CAE0673946.1"/>
    </source>
</evidence>
<sequence>MNAKAMEQILLFDEKGAAAFKCGIKSAQYFSDITEMKWEHDYCLWIPTKCINPAFDFLFLHTEKHIKIALYEDLTISSHHSCKLQHIKAAMDFGGIKRLRYCAISPLKEHNEKVSWYPPAAHHAECLKEFKKDVLAKEFSGRDQCETLFFKSRNVAGAK</sequence>
<name>A0A6V3QZZ3_9EUKA</name>
<evidence type="ECO:0000313" key="3">
    <source>
        <dbReference type="EMBL" id="CAE0673948.1"/>
    </source>
</evidence>
<dbReference type="EMBL" id="HBIV01035990">
    <property type="protein sequence ID" value="CAE0673948.1"/>
    <property type="molecule type" value="Transcribed_RNA"/>
</dbReference>
<dbReference type="EMBL" id="HBIV01035989">
    <property type="protein sequence ID" value="CAE0673947.1"/>
    <property type="molecule type" value="Transcribed_RNA"/>
</dbReference>
<organism evidence="2">
    <name type="scientific">Lotharella globosa</name>
    <dbReference type="NCBI Taxonomy" id="91324"/>
    <lineage>
        <taxon>Eukaryota</taxon>
        <taxon>Sar</taxon>
        <taxon>Rhizaria</taxon>
        <taxon>Cercozoa</taxon>
        <taxon>Chlorarachniophyceae</taxon>
        <taxon>Lotharella</taxon>
    </lineage>
</organism>
<proteinExistence type="predicted"/>
<reference evidence="2" key="1">
    <citation type="submission" date="2021-01" db="EMBL/GenBank/DDBJ databases">
        <authorList>
            <person name="Corre E."/>
            <person name="Pelletier E."/>
            <person name="Niang G."/>
            <person name="Scheremetjew M."/>
            <person name="Finn R."/>
            <person name="Kale V."/>
            <person name="Holt S."/>
            <person name="Cochrane G."/>
            <person name="Meng A."/>
            <person name="Brown T."/>
            <person name="Cohen L."/>
        </authorList>
    </citation>
    <scope>NUCLEOTIDE SEQUENCE</scope>
    <source>
        <strain evidence="2">CCCM811</strain>
    </source>
</reference>
<protein>
    <submittedName>
        <fullName evidence="2">Uncharacterized protein</fullName>
    </submittedName>
</protein>
<dbReference type="AlphaFoldDB" id="A0A6V3QZZ3"/>
<accession>A0A6V3QZZ3</accession>
<gene>
    <name evidence="1" type="ORF">LGLO00237_LOCUS25682</name>
    <name evidence="2" type="ORF">LGLO00237_LOCUS25683</name>
    <name evidence="3" type="ORF">LGLO00237_LOCUS25684</name>
</gene>